<gene>
    <name evidence="1" type="ORF">Slin15195_G067870</name>
</gene>
<protein>
    <submittedName>
        <fullName evidence="1">Uncharacterized protein</fullName>
    </submittedName>
</protein>
<evidence type="ECO:0000313" key="2">
    <source>
        <dbReference type="Proteomes" id="UP001056384"/>
    </source>
</evidence>
<accession>A0A9Q9AUK0</accession>
<evidence type="ECO:0000313" key="1">
    <source>
        <dbReference type="EMBL" id="USW53468.1"/>
    </source>
</evidence>
<dbReference type="EMBL" id="CP099422">
    <property type="protein sequence ID" value="USW53468.1"/>
    <property type="molecule type" value="Genomic_DNA"/>
</dbReference>
<reference evidence="1" key="1">
    <citation type="submission" date="2022-06" db="EMBL/GenBank/DDBJ databases">
        <title>Complete genome sequences of two strains of the flax pathogen Septoria linicola.</title>
        <authorList>
            <person name="Lapalu N."/>
            <person name="Simon A."/>
            <person name="Demenou B."/>
            <person name="Paumier D."/>
            <person name="Guillot M.-P."/>
            <person name="Gout L."/>
            <person name="Valade R."/>
        </authorList>
    </citation>
    <scope>NUCLEOTIDE SEQUENCE</scope>
    <source>
        <strain evidence="1">SE15195</strain>
    </source>
</reference>
<keyword evidence="2" id="KW-1185">Reference proteome</keyword>
<proteinExistence type="predicted"/>
<dbReference type="AlphaFoldDB" id="A0A9Q9AUK0"/>
<name>A0A9Q9AUK0_9PEZI</name>
<organism evidence="1 2">
    <name type="scientific">Septoria linicola</name>
    <dbReference type="NCBI Taxonomy" id="215465"/>
    <lineage>
        <taxon>Eukaryota</taxon>
        <taxon>Fungi</taxon>
        <taxon>Dikarya</taxon>
        <taxon>Ascomycota</taxon>
        <taxon>Pezizomycotina</taxon>
        <taxon>Dothideomycetes</taxon>
        <taxon>Dothideomycetidae</taxon>
        <taxon>Mycosphaerellales</taxon>
        <taxon>Mycosphaerellaceae</taxon>
        <taxon>Septoria</taxon>
    </lineage>
</organism>
<dbReference type="Proteomes" id="UP001056384">
    <property type="component" value="Chromosome 5"/>
</dbReference>
<sequence length="54" mass="5820">MSFASFGSTRKSTATEATRFMKATPDEASVESVSDIAVEVEVYWFGRGLGVKSP</sequence>